<keyword evidence="4" id="KW-1185">Reference proteome</keyword>
<reference evidence="3" key="1">
    <citation type="submission" date="2022-08" db="EMBL/GenBank/DDBJ databases">
        <authorList>
            <person name="Tian L."/>
        </authorList>
    </citation>
    <scope>NUCLEOTIDE SEQUENCE</scope>
    <source>
        <strain evidence="3">CM253</strain>
    </source>
</reference>
<dbReference type="Proteomes" id="UP001057738">
    <property type="component" value="Chromosome"/>
</dbReference>
<evidence type="ECO:0000313" key="3">
    <source>
        <dbReference type="EMBL" id="UUY48345.1"/>
    </source>
</evidence>
<dbReference type="RefSeq" id="WP_257855956.1">
    <property type="nucleotide sequence ID" value="NZ_CP102514.1"/>
</dbReference>
<organism evidence="3 4">
    <name type="scientific">Streptomyces yangpuensis</name>
    <dbReference type="NCBI Taxonomy" id="1648182"/>
    <lineage>
        <taxon>Bacteria</taxon>
        <taxon>Bacillati</taxon>
        <taxon>Actinomycetota</taxon>
        <taxon>Actinomycetes</taxon>
        <taxon>Kitasatosporales</taxon>
        <taxon>Streptomycetaceae</taxon>
        <taxon>Streptomyces</taxon>
    </lineage>
</organism>
<evidence type="ECO:0000313" key="4">
    <source>
        <dbReference type="Proteomes" id="UP001057738"/>
    </source>
</evidence>
<protein>
    <submittedName>
        <fullName evidence="3">Uncharacterized protein</fullName>
    </submittedName>
</protein>
<feature type="transmembrane region" description="Helical" evidence="2">
    <location>
        <begin position="35"/>
        <end position="55"/>
    </location>
</feature>
<dbReference type="GeneID" id="95574729"/>
<dbReference type="EMBL" id="CP102514">
    <property type="protein sequence ID" value="UUY48345.1"/>
    <property type="molecule type" value="Genomic_DNA"/>
</dbReference>
<feature type="coiled-coil region" evidence="1">
    <location>
        <begin position="135"/>
        <end position="182"/>
    </location>
</feature>
<gene>
    <name evidence="3" type="ORF">NRK68_14720</name>
</gene>
<sequence length="182" mass="20008">MPSLSSTARQNAGCPYGWDGIQATFSATSGFSGSFTWAALLAAVTLAVSVYFTVVHRRRDRRFAQLAEDYRLLDEIAVVLGGLEEITATKDDLRGLKSLMVGVRQAEMRFPEVPFGPVAAAIEAYEKTALSAECAKKLTKKLSDSRSVIEALERSRRQGARIADIRSSINVAQRAIERLLRR</sequence>
<proteinExistence type="predicted"/>
<evidence type="ECO:0000256" key="1">
    <source>
        <dbReference type="SAM" id="Coils"/>
    </source>
</evidence>
<keyword evidence="1" id="KW-0175">Coiled coil</keyword>
<name>A0ABY5PWE5_9ACTN</name>
<evidence type="ECO:0000256" key="2">
    <source>
        <dbReference type="SAM" id="Phobius"/>
    </source>
</evidence>
<keyword evidence="2" id="KW-0812">Transmembrane</keyword>
<accession>A0ABY5PWE5</accession>
<keyword evidence="2" id="KW-0472">Membrane</keyword>
<keyword evidence="2" id="KW-1133">Transmembrane helix</keyword>